<reference evidence="2 3" key="1">
    <citation type="submission" date="2017-06" db="EMBL/GenBank/DDBJ databases">
        <title>Sequencing and comparative analysis of myxobacterial genomes.</title>
        <authorList>
            <person name="Rupp O."/>
            <person name="Goesmann A."/>
            <person name="Sogaard-Andersen L."/>
        </authorList>
    </citation>
    <scope>NUCLEOTIDE SEQUENCE [LARGE SCALE GENOMIC DNA]</scope>
    <source>
        <strain evidence="2 3">DSM 52655</strain>
    </source>
</reference>
<sequence>MRSAAAKRHQPPGRDRKPRKEDSGLNREVRAQLLRLDRIDSVLRSQWVATGFKDRALERKLEALNTTAIDWLREVIALHGWPGRSLVGRAAADAASRLIQHADCSLAFQQRCLRLLKEAAARGEVPPRHVAYLTDVLRMRTGRKQLFGTKFRKQRGRLVPYPIERESEVDERRKQMELEPLRAYARRLERTYLPSPTRQR</sequence>
<feature type="compositionally biased region" description="Basic residues" evidence="1">
    <location>
        <begin position="1"/>
        <end position="11"/>
    </location>
</feature>
<name>A0A250JA24_9BACT</name>
<dbReference type="AlphaFoldDB" id="A0A250JA24"/>
<dbReference type="Pfam" id="PF20329">
    <property type="entry name" value="DUF6624"/>
    <property type="match status" value="1"/>
</dbReference>
<evidence type="ECO:0000256" key="1">
    <source>
        <dbReference type="SAM" id="MobiDB-lite"/>
    </source>
</evidence>
<dbReference type="KEGG" id="cfus:CYFUS_006211"/>
<feature type="region of interest" description="Disordered" evidence="1">
    <location>
        <begin position="1"/>
        <end position="25"/>
    </location>
</feature>
<feature type="compositionally biased region" description="Basic and acidic residues" evidence="1">
    <location>
        <begin position="12"/>
        <end position="25"/>
    </location>
</feature>
<dbReference type="RefSeq" id="WP_232536926.1">
    <property type="nucleotide sequence ID" value="NZ_CP022098.1"/>
</dbReference>
<evidence type="ECO:0000313" key="3">
    <source>
        <dbReference type="Proteomes" id="UP000217257"/>
    </source>
</evidence>
<gene>
    <name evidence="2" type="ORF">CYFUS_006211</name>
</gene>
<protein>
    <submittedName>
        <fullName evidence="2">Uncharacterized protein</fullName>
    </submittedName>
</protein>
<proteinExistence type="predicted"/>
<evidence type="ECO:0000313" key="2">
    <source>
        <dbReference type="EMBL" id="ATB40755.1"/>
    </source>
</evidence>
<dbReference type="EMBL" id="CP022098">
    <property type="protein sequence ID" value="ATB40755.1"/>
    <property type="molecule type" value="Genomic_DNA"/>
</dbReference>
<accession>A0A250JA24</accession>
<organism evidence="2 3">
    <name type="scientific">Cystobacter fuscus</name>
    <dbReference type="NCBI Taxonomy" id="43"/>
    <lineage>
        <taxon>Bacteria</taxon>
        <taxon>Pseudomonadati</taxon>
        <taxon>Myxococcota</taxon>
        <taxon>Myxococcia</taxon>
        <taxon>Myxococcales</taxon>
        <taxon>Cystobacterineae</taxon>
        <taxon>Archangiaceae</taxon>
        <taxon>Cystobacter</taxon>
    </lineage>
</organism>
<dbReference type="Proteomes" id="UP000217257">
    <property type="component" value="Chromosome"/>
</dbReference>
<dbReference type="InterPro" id="IPR046732">
    <property type="entry name" value="DUF6624"/>
</dbReference>